<dbReference type="Proteomes" id="UP000024635">
    <property type="component" value="Unassembled WGS sequence"/>
</dbReference>
<proteinExistence type="predicted"/>
<evidence type="ECO:0000313" key="1">
    <source>
        <dbReference type="EMBL" id="EYC07064.1"/>
    </source>
</evidence>
<organism evidence="1 2">
    <name type="scientific">Ancylostoma ceylanicum</name>
    <dbReference type="NCBI Taxonomy" id="53326"/>
    <lineage>
        <taxon>Eukaryota</taxon>
        <taxon>Metazoa</taxon>
        <taxon>Ecdysozoa</taxon>
        <taxon>Nematoda</taxon>
        <taxon>Chromadorea</taxon>
        <taxon>Rhabditida</taxon>
        <taxon>Rhabditina</taxon>
        <taxon>Rhabditomorpha</taxon>
        <taxon>Strongyloidea</taxon>
        <taxon>Ancylostomatidae</taxon>
        <taxon>Ancylostomatinae</taxon>
        <taxon>Ancylostoma</taxon>
    </lineage>
</organism>
<reference evidence="2" key="1">
    <citation type="journal article" date="2015" name="Nat. Genet.">
        <title>The genome and transcriptome of the zoonotic hookworm Ancylostoma ceylanicum identify infection-specific gene families.</title>
        <authorList>
            <person name="Schwarz E.M."/>
            <person name="Hu Y."/>
            <person name="Antoshechkin I."/>
            <person name="Miller M.M."/>
            <person name="Sternberg P.W."/>
            <person name="Aroian R.V."/>
        </authorList>
    </citation>
    <scope>NUCLEOTIDE SEQUENCE</scope>
    <source>
        <strain evidence="2">HY135</strain>
    </source>
</reference>
<keyword evidence="2" id="KW-1185">Reference proteome</keyword>
<name>A0A016TVM9_9BILA</name>
<protein>
    <submittedName>
        <fullName evidence="1">Uncharacterized protein</fullName>
    </submittedName>
</protein>
<gene>
    <name evidence="1" type="primary">Acey_s0072.g671</name>
    <name evidence="1" type="ORF">Y032_0072g671</name>
</gene>
<dbReference type="AlphaFoldDB" id="A0A016TVM9"/>
<evidence type="ECO:0000313" key="2">
    <source>
        <dbReference type="Proteomes" id="UP000024635"/>
    </source>
</evidence>
<accession>A0A016TVM9</accession>
<dbReference type="EMBL" id="JARK01001408">
    <property type="protein sequence ID" value="EYC07064.1"/>
    <property type="molecule type" value="Genomic_DNA"/>
</dbReference>
<comment type="caution">
    <text evidence="1">The sequence shown here is derived from an EMBL/GenBank/DDBJ whole genome shotgun (WGS) entry which is preliminary data.</text>
</comment>
<sequence length="77" mass="8869">MRARERVVTPAVLERTSVHFNITKGKAFAILEGAIEDFLPSHVIYDGQAQKKRQVPMWSVFLEGLKWKADDDRKKVD</sequence>